<dbReference type="SUPFAM" id="SSF56935">
    <property type="entry name" value="Porins"/>
    <property type="match status" value="1"/>
</dbReference>
<evidence type="ECO:0000313" key="8">
    <source>
        <dbReference type="Proteomes" id="UP001207742"/>
    </source>
</evidence>
<dbReference type="InterPro" id="IPR013783">
    <property type="entry name" value="Ig-like_fold"/>
</dbReference>
<feature type="signal peptide" evidence="5">
    <location>
        <begin position="1"/>
        <end position="19"/>
    </location>
</feature>
<evidence type="ECO:0000256" key="1">
    <source>
        <dbReference type="ARBA" id="ARBA00004442"/>
    </source>
</evidence>
<keyword evidence="7" id="KW-0675">Receptor</keyword>
<evidence type="ECO:0000256" key="2">
    <source>
        <dbReference type="ARBA" id="ARBA00023136"/>
    </source>
</evidence>
<dbReference type="InterPro" id="IPR037066">
    <property type="entry name" value="Plug_dom_sf"/>
</dbReference>
<dbReference type="Gene3D" id="2.40.170.20">
    <property type="entry name" value="TonB-dependent receptor, beta-barrel domain"/>
    <property type="match status" value="1"/>
</dbReference>
<comment type="subcellular location">
    <subcellularLocation>
        <location evidence="1">Cell outer membrane</location>
    </subcellularLocation>
</comment>
<proteinExistence type="predicted"/>
<dbReference type="PANTHER" id="PTHR40980">
    <property type="entry name" value="PLUG DOMAIN-CONTAINING PROTEIN"/>
    <property type="match status" value="1"/>
</dbReference>
<evidence type="ECO:0000256" key="5">
    <source>
        <dbReference type="SAM" id="SignalP"/>
    </source>
</evidence>
<evidence type="ECO:0000256" key="4">
    <source>
        <dbReference type="SAM" id="MobiDB-lite"/>
    </source>
</evidence>
<gene>
    <name evidence="7" type="ORF">OL497_10415</name>
</gene>
<keyword evidence="2" id="KW-0472">Membrane</keyword>
<evidence type="ECO:0000313" key="7">
    <source>
        <dbReference type="EMBL" id="MCW3484309.1"/>
    </source>
</evidence>
<dbReference type="InterPro" id="IPR013784">
    <property type="entry name" value="Carb-bd-like_fold"/>
</dbReference>
<comment type="caution">
    <text evidence="7">The sequence shown here is derived from an EMBL/GenBank/DDBJ whole genome shotgun (WGS) entry which is preliminary data.</text>
</comment>
<dbReference type="InterPro" id="IPR036942">
    <property type="entry name" value="Beta-barrel_TonB_sf"/>
</dbReference>
<reference evidence="7 8" key="1">
    <citation type="submission" date="2022-10" db="EMBL/GenBank/DDBJ databases">
        <title>Chitinophaga nivalis PC15 sp. nov., isolated from Pyeongchang county, South Korea.</title>
        <authorList>
            <person name="Trinh H.N."/>
        </authorList>
    </citation>
    <scope>NUCLEOTIDE SEQUENCE [LARGE SCALE GENOMIC DNA]</scope>
    <source>
        <strain evidence="7 8">PC14</strain>
    </source>
</reference>
<protein>
    <submittedName>
        <fullName evidence="7">TonB-dependent receptor</fullName>
    </submittedName>
</protein>
<dbReference type="RefSeq" id="WP_264729849.1">
    <property type="nucleotide sequence ID" value="NZ_JAPDNR010000001.1"/>
</dbReference>
<feature type="compositionally biased region" description="Basic and acidic residues" evidence="4">
    <location>
        <begin position="804"/>
        <end position="815"/>
    </location>
</feature>
<dbReference type="Pfam" id="PF14905">
    <property type="entry name" value="OMP_b-brl_3"/>
    <property type="match status" value="1"/>
</dbReference>
<dbReference type="SUPFAM" id="SSF49452">
    <property type="entry name" value="Starch-binding domain-like"/>
    <property type="match status" value="1"/>
</dbReference>
<organism evidence="7 8">
    <name type="scientific">Chitinophaga nivalis</name>
    <dbReference type="NCBI Taxonomy" id="2991709"/>
    <lineage>
        <taxon>Bacteria</taxon>
        <taxon>Pseudomonadati</taxon>
        <taxon>Bacteroidota</taxon>
        <taxon>Chitinophagia</taxon>
        <taxon>Chitinophagales</taxon>
        <taxon>Chitinophagaceae</taxon>
        <taxon>Chitinophaga</taxon>
    </lineage>
</organism>
<accession>A0ABT3IK34</accession>
<sequence>MRKLYARFFLLLFFVIFHANSTFSQEKPTTFELKGKLSSGQDAHLDEVIVHLLQASDKKLVKMEYPDKQGNFTFDKIPPGTYILVTQSMGFVKYQSDAIIHNKNTNVGTITLQASSTTLKEAAVVATKPFIQQQYDKTVLNVASSISAVGSTALEVLEKAPGITIDQNDNIAMRGRQGVLVMIDGKLVPMNGQELANLLRSMSANQIEKIDLITNPSSRYDAAGNAGIIDIRLRKGQQKGTNGNVTLSYGQGVYYKFNPSININSKIRKVNLFASYSYSDRLERTKLQILRDFYNEANKITGSNNYDNYFKYYNKNHNARIGADYNINSNIVIGVVANGIFNDGKVRSNSAAKTFNAASQQTGSFVTGGSNNTNRDNGSINLNYRHKLDSSGKELSADFDYARYASDELQNYTTDFFDLFHHPSQKPYVLVGNLNGDLRIKSFKIDYAQPIKPIDVQIEAGVKSSWVTADNDVKFYDRSDGKNELDLGKSNHFIYEENINAAYLNATKKWRKLTVQAGLRVENTIAKGNQLTNNDQFDRNYTQLFPSGFIGYEFNQRHDLGFSLSRRIDRPSYRQLNPFTMFLDPFTYSTGNPYLNPEITNSFELVHTFQQKYITKIGFSKTTDNILTVLSPDVKPNTIIQTGRNLAEFLYYNASVDVPITIGHWLTSNNTALVFYSKYNGNLVNTDLNVGRTTFNFSSNNSITIDPKTSLEIIGSYTSRSYYGFLDVGSIWFVNIGAQRQILHKKASIKINCSDIFFTNKTNAITRLTGYGEHFFQQRDTRVITVSFNYKFGGQSNGSKRKTGSADDEKKRAGG</sequence>
<name>A0ABT3IK34_9BACT</name>
<dbReference type="Proteomes" id="UP001207742">
    <property type="component" value="Unassembled WGS sequence"/>
</dbReference>
<evidence type="ECO:0000256" key="3">
    <source>
        <dbReference type="ARBA" id="ARBA00023237"/>
    </source>
</evidence>
<keyword evidence="8" id="KW-1185">Reference proteome</keyword>
<feature type="chain" id="PRO_5046547137" evidence="5">
    <location>
        <begin position="20"/>
        <end position="815"/>
    </location>
</feature>
<dbReference type="Gene3D" id="2.170.130.10">
    <property type="entry name" value="TonB-dependent receptor, plug domain"/>
    <property type="match status" value="1"/>
</dbReference>
<evidence type="ECO:0000259" key="6">
    <source>
        <dbReference type="Pfam" id="PF14905"/>
    </source>
</evidence>
<dbReference type="InterPro" id="IPR041700">
    <property type="entry name" value="OMP_b-brl_3"/>
</dbReference>
<dbReference type="Gene3D" id="2.60.40.10">
    <property type="entry name" value="Immunoglobulins"/>
    <property type="match status" value="1"/>
</dbReference>
<dbReference type="PANTHER" id="PTHR40980:SF4">
    <property type="entry name" value="TONB-DEPENDENT RECEPTOR-LIKE BETA-BARREL DOMAIN-CONTAINING PROTEIN"/>
    <property type="match status" value="1"/>
</dbReference>
<feature type="region of interest" description="Disordered" evidence="4">
    <location>
        <begin position="796"/>
        <end position="815"/>
    </location>
</feature>
<keyword evidence="5" id="KW-0732">Signal</keyword>
<dbReference type="EMBL" id="JAPDNS010000001">
    <property type="protein sequence ID" value="MCW3484309.1"/>
    <property type="molecule type" value="Genomic_DNA"/>
</dbReference>
<feature type="domain" description="Outer membrane protein beta-barrel" evidence="6">
    <location>
        <begin position="386"/>
        <end position="790"/>
    </location>
</feature>
<keyword evidence="3" id="KW-0998">Cell outer membrane</keyword>